<feature type="region of interest" description="Disordered" evidence="2">
    <location>
        <begin position="173"/>
        <end position="232"/>
    </location>
</feature>
<dbReference type="GO" id="GO:0008270">
    <property type="term" value="F:zinc ion binding"/>
    <property type="evidence" value="ECO:0007669"/>
    <property type="project" value="UniProtKB-KW"/>
</dbReference>
<dbReference type="GO" id="GO:0005096">
    <property type="term" value="F:GTPase activator activity"/>
    <property type="evidence" value="ECO:0007669"/>
    <property type="project" value="InterPro"/>
</dbReference>
<feature type="region of interest" description="Disordered" evidence="2">
    <location>
        <begin position="334"/>
        <end position="384"/>
    </location>
</feature>
<dbReference type="PANTHER" id="PTHR46085:SF3">
    <property type="entry name" value="ARF GTPASE ACTIVATING PROTEIN"/>
    <property type="match status" value="1"/>
</dbReference>
<keyword evidence="1" id="KW-0863">Zinc-finger</keyword>
<proteinExistence type="predicted"/>
<dbReference type="InterPro" id="IPR001164">
    <property type="entry name" value="ArfGAP_dom"/>
</dbReference>
<protein>
    <submittedName>
        <fullName evidence="4">ArfGAP with FG repeats 1</fullName>
    </submittedName>
</protein>
<dbReference type="InterPro" id="IPR038508">
    <property type="entry name" value="ArfGAP_dom_sf"/>
</dbReference>
<keyword evidence="5" id="KW-1185">Reference proteome</keyword>
<dbReference type="PANTHER" id="PTHR46085">
    <property type="entry name" value="ARFGAP/RECO-RELATED"/>
    <property type="match status" value="1"/>
</dbReference>
<feature type="domain" description="Arf-GAP" evidence="3">
    <location>
        <begin position="1"/>
        <end position="118"/>
    </location>
</feature>
<organism evidence="4 5">
    <name type="scientific">Modicella reniformis</name>
    <dbReference type="NCBI Taxonomy" id="1440133"/>
    <lineage>
        <taxon>Eukaryota</taxon>
        <taxon>Fungi</taxon>
        <taxon>Fungi incertae sedis</taxon>
        <taxon>Mucoromycota</taxon>
        <taxon>Mortierellomycotina</taxon>
        <taxon>Mortierellomycetes</taxon>
        <taxon>Mortierellales</taxon>
        <taxon>Mortierellaceae</taxon>
        <taxon>Modicella</taxon>
    </lineage>
</organism>
<evidence type="ECO:0000256" key="1">
    <source>
        <dbReference type="PROSITE-ProRule" id="PRU00288"/>
    </source>
</evidence>
<comment type="caution">
    <text evidence="4">The sequence shown here is derived from an EMBL/GenBank/DDBJ whole genome shotgun (WGS) entry which is preliminary data.</text>
</comment>
<keyword evidence="1" id="KW-0479">Metal-binding</keyword>
<sequence length="671" mass="71104">ILAGLLKLPENKKCFDCPSKVNVYANLFNHTFICEKCSGLHRELNHRVKSISASTFTPEEVSSLQKGGNGVAKGIWLATWSWREYPEPDAHEVDEVRQFMRAKYVKKQWYRDSNGNTAPESQTSLHSPSTSISLSSVAGSSTALSVPDRVFPFNKSQSADSLNMSTFSVAPERTLSRKSSTISSDSGSTTFSKSTNLSSAASSPFNAAGSKSPKQQHHQQPSSPQQNAPQYQAQASFDDFARLMSTGNNTDGNMQVLNPSVLGSHAFVGTPAAIDNSDPFSLMTNAFSNMGMDSQQFGTMTPGGLATSNVQLPFSQQLSMSSSSDFFATFSAGAGSTSSYTSGTIESNDPFSLTMSRPQMQHQSQSQSQPLPNNSPHGLDFTSSVGVGTGAKSFDDYLQAYQPSTPSSLSPGNVYGSLASFSPTSGVASVPASLSPQSTGGSNPFSIQQQQPREISTTDFSQSSTVPASGQQSNPFAFFAKQQQPTTPNHLNTAPFGRGLVIASQQDYFSTPGSNSSIARSPNPFAMAAGHTGQSPFEQQQQQQPMQPAFMRSISESSYSFQNTFGGGGNNLNHVNGGVGSNGFESAFSGVPSLSMTTLPPATTNSSINDMFGQWIKPSPLPANSKYPSIDGLDPFSNSATPLPTSSSASSVMRMGASTSSALSNPFSLNM</sequence>
<feature type="compositionally biased region" description="Low complexity" evidence="2">
    <location>
        <begin position="121"/>
        <end position="132"/>
    </location>
</feature>
<feature type="compositionally biased region" description="Low complexity" evidence="2">
    <location>
        <begin position="210"/>
        <end position="232"/>
    </location>
</feature>
<dbReference type="SMART" id="SM00105">
    <property type="entry name" value="ArfGap"/>
    <property type="match status" value="1"/>
</dbReference>
<accession>A0A9P6IM03</accession>
<dbReference type="PRINTS" id="PR00405">
    <property type="entry name" value="REVINTRACTNG"/>
</dbReference>
<feature type="region of interest" description="Disordered" evidence="2">
    <location>
        <begin position="426"/>
        <end position="472"/>
    </location>
</feature>
<dbReference type="InterPro" id="IPR037278">
    <property type="entry name" value="ARFGAP/RecO"/>
</dbReference>
<reference evidence="4" key="1">
    <citation type="journal article" date="2020" name="Fungal Divers.">
        <title>Resolving the Mortierellaceae phylogeny through synthesis of multi-gene phylogenetics and phylogenomics.</title>
        <authorList>
            <person name="Vandepol N."/>
            <person name="Liber J."/>
            <person name="Desiro A."/>
            <person name="Na H."/>
            <person name="Kennedy M."/>
            <person name="Barry K."/>
            <person name="Grigoriev I.V."/>
            <person name="Miller A.N."/>
            <person name="O'Donnell K."/>
            <person name="Stajich J.E."/>
            <person name="Bonito G."/>
        </authorList>
    </citation>
    <scope>NUCLEOTIDE SEQUENCE</scope>
    <source>
        <strain evidence="4">MES-2147</strain>
    </source>
</reference>
<dbReference type="InterPro" id="IPR044820">
    <property type="entry name" value="AGD14-like"/>
</dbReference>
<evidence type="ECO:0000259" key="3">
    <source>
        <dbReference type="PROSITE" id="PS50115"/>
    </source>
</evidence>
<dbReference type="EMBL" id="JAAAHW010009642">
    <property type="protein sequence ID" value="KAF9937920.1"/>
    <property type="molecule type" value="Genomic_DNA"/>
</dbReference>
<feature type="compositionally biased region" description="Low complexity" evidence="2">
    <location>
        <begin position="177"/>
        <end position="203"/>
    </location>
</feature>
<keyword evidence="1" id="KW-0862">Zinc</keyword>
<name>A0A9P6IM03_9FUNG</name>
<feature type="region of interest" description="Disordered" evidence="2">
    <location>
        <begin position="113"/>
        <end position="132"/>
    </location>
</feature>
<dbReference type="Pfam" id="PF01412">
    <property type="entry name" value="ArfGap"/>
    <property type="match status" value="1"/>
</dbReference>
<feature type="compositionally biased region" description="Polar residues" evidence="2">
    <location>
        <begin position="344"/>
        <end position="357"/>
    </location>
</feature>
<gene>
    <name evidence="4" type="primary">AGFG1</name>
    <name evidence="4" type="ORF">BGZ65_000761</name>
</gene>
<dbReference type="AlphaFoldDB" id="A0A9P6IM03"/>
<dbReference type="OrthoDB" id="6036at2759"/>
<dbReference type="Proteomes" id="UP000749646">
    <property type="component" value="Unassembled WGS sequence"/>
</dbReference>
<feature type="compositionally biased region" description="Polar residues" evidence="2">
    <location>
        <begin position="511"/>
        <end position="520"/>
    </location>
</feature>
<dbReference type="PROSITE" id="PS50115">
    <property type="entry name" value="ARFGAP"/>
    <property type="match status" value="1"/>
</dbReference>
<feature type="compositionally biased region" description="Low complexity" evidence="2">
    <location>
        <begin position="334"/>
        <end position="343"/>
    </location>
</feature>
<feature type="compositionally biased region" description="Low complexity" evidence="2">
    <location>
        <begin position="358"/>
        <end position="377"/>
    </location>
</feature>
<feature type="region of interest" description="Disordered" evidence="2">
    <location>
        <begin position="511"/>
        <end position="547"/>
    </location>
</feature>
<dbReference type="Gene3D" id="1.10.220.150">
    <property type="entry name" value="Arf GTPase activating protein"/>
    <property type="match status" value="1"/>
</dbReference>
<evidence type="ECO:0000256" key="2">
    <source>
        <dbReference type="SAM" id="MobiDB-lite"/>
    </source>
</evidence>
<feature type="non-terminal residue" evidence="4">
    <location>
        <position position="671"/>
    </location>
</feature>
<dbReference type="SUPFAM" id="SSF57863">
    <property type="entry name" value="ArfGap/RecO-like zinc finger"/>
    <property type="match status" value="1"/>
</dbReference>
<evidence type="ECO:0000313" key="5">
    <source>
        <dbReference type="Proteomes" id="UP000749646"/>
    </source>
</evidence>
<evidence type="ECO:0000313" key="4">
    <source>
        <dbReference type="EMBL" id="KAF9937920.1"/>
    </source>
</evidence>
<feature type="compositionally biased region" description="Low complexity" evidence="2">
    <location>
        <begin position="534"/>
        <end position="547"/>
    </location>
</feature>
<dbReference type="CDD" id="cd08838">
    <property type="entry name" value="ArfGap_AGFG"/>
    <property type="match status" value="1"/>
</dbReference>